<dbReference type="InterPro" id="IPR050834">
    <property type="entry name" value="Glycosyltransf_2"/>
</dbReference>
<keyword evidence="4" id="KW-0812">Transmembrane</keyword>
<evidence type="ECO:0000259" key="5">
    <source>
        <dbReference type="Pfam" id="PF00535"/>
    </source>
</evidence>
<dbReference type="Gene3D" id="3.90.550.10">
    <property type="entry name" value="Spore Coat Polysaccharide Biosynthesis Protein SpsA, Chain A"/>
    <property type="match status" value="1"/>
</dbReference>
<dbReference type="InterPro" id="IPR001173">
    <property type="entry name" value="Glyco_trans_2-like"/>
</dbReference>
<keyword evidence="2" id="KW-0328">Glycosyltransferase</keyword>
<organism evidence="6 7">
    <name type="scientific">Candidatus Coproplasma excrementigallinarum</name>
    <dbReference type="NCBI Taxonomy" id="2840747"/>
    <lineage>
        <taxon>Bacteria</taxon>
        <taxon>Bacillati</taxon>
        <taxon>Bacillota</taxon>
        <taxon>Clostridia</taxon>
        <taxon>Eubacteriales</taxon>
        <taxon>Candidatus Coproplasma</taxon>
    </lineage>
</organism>
<name>A0A9D1SJJ5_9FIRM</name>
<dbReference type="SUPFAM" id="SSF53448">
    <property type="entry name" value="Nucleotide-diphospho-sugar transferases"/>
    <property type="match status" value="1"/>
</dbReference>
<comment type="caution">
    <text evidence="6">The sequence shown here is derived from an EMBL/GenBank/DDBJ whole genome shotgun (WGS) entry which is preliminary data.</text>
</comment>
<dbReference type="AlphaFoldDB" id="A0A9D1SJJ5"/>
<dbReference type="GO" id="GO:0016757">
    <property type="term" value="F:glycosyltransferase activity"/>
    <property type="evidence" value="ECO:0007669"/>
    <property type="project" value="UniProtKB-KW"/>
</dbReference>
<evidence type="ECO:0000256" key="2">
    <source>
        <dbReference type="ARBA" id="ARBA00022676"/>
    </source>
</evidence>
<evidence type="ECO:0000313" key="6">
    <source>
        <dbReference type="EMBL" id="HIU61987.1"/>
    </source>
</evidence>
<dbReference type="PANTHER" id="PTHR43685:SF5">
    <property type="entry name" value="GLYCOSYLTRANSFERASE EPSE-RELATED"/>
    <property type="match status" value="1"/>
</dbReference>
<evidence type="ECO:0000256" key="4">
    <source>
        <dbReference type="SAM" id="Phobius"/>
    </source>
</evidence>
<reference evidence="6" key="2">
    <citation type="journal article" date="2021" name="PeerJ">
        <title>Extensive microbial diversity within the chicken gut microbiome revealed by metagenomics and culture.</title>
        <authorList>
            <person name="Gilroy R."/>
            <person name="Ravi A."/>
            <person name="Getino M."/>
            <person name="Pursley I."/>
            <person name="Horton D.L."/>
            <person name="Alikhan N.F."/>
            <person name="Baker D."/>
            <person name="Gharbi K."/>
            <person name="Hall N."/>
            <person name="Watson M."/>
            <person name="Adriaenssens E.M."/>
            <person name="Foster-Nyarko E."/>
            <person name="Jarju S."/>
            <person name="Secka A."/>
            <person name="Antonio M."/>
            <person name="Oren A."/>
            <person name="Chaudhuri R.R."/>
            <person name="La Ragione R."/>
            <person name="Hildebrand F."/>
            <person name="Pallen M.J."/>
        </authorList>
    </citation>
    <scope>NUCLEOTIDE SEQUENCE</scope>
    <source>
        <strain evidence="6">CHK195-12923</strain>
    </source>
</reference>
<protein>
    <submittedName>
        <fullName evidence="6">Glycosyltransferase</fullName>
    </submittedName>
</protein>
<sequence>MISVIMGAYNAERCIARAAESILCGTYRDTELIIVDDGSTDGTKEVLEKLALADDRVKIIYNAQNRGLTFSLNLALKSARGEYIARMDADDFSHPDRLEKELAFLEAHEEYAFVCSAARLTCRGKVYGERKYMPAPTKSDLASRCTFIHPTLLIRREALLRAGGYRDKKFTRRCEDYDLYFRLYKSGLYGYNIQEALLDYEEDPYDISKHTPKTRLNEFAVRMRGCAAINRPIGFFIALKCLLLIFIPKKLYLSLKNKRRENIIYEEKDGLA</sequence>
<evidence type="ECO:0000313" key="7">
    <source>
        <dbReference type="Proteomes" id="UP000824110"/>
    </source>
</evidence>
<proteinExistence type="inferred from homology"/>
<dbReference type="Proteomes" id="UP000824110">
    <property type="component" value="Unassembled WGS sequence"/>
</dbReference>
<feature type="domain" description="Glycosyltransferase 2-like" evidence="5">
    <location>
        <begin position="3"/>
        <end position="158"/>
    </location>
</feature>
<comment type="similarity">
    <text evidence="1">Belongs to the glycosyltransferase 2 family.</text>
</comment>
<dbReference type="PANTHER" id="PTHR43685">
    <property type="entry name" value="GLYCOSYLTRANSFERASE"/>
    <property type="match status" value="1"/>
</dbReference>
<dbReference type="EMBL" id="DVNE01000047">
    <property type="protein sequence ID" value="HIU61987.1"/>
    <property type="molecule type" value="Genomic_DNA"/>
</dbReference>
<keyword evidence="4" id="KW-1133">Transmembrane helix</keyword>
<feature type="transmembrane region" description="Helical" evidence="4">
    <location>
        <begin position="233"/>
        <end position="252"/>
    </location>
</feature>
<evidence type="ECO:0000256" key="1">
    <source>
        <dbReference type="ARBA" id="ARBA00006739"/>
    </source>
</evidence>
<keyword evidence="3" id="KW-0808">Transferase</keyword>
<gene>
    <name evidence="6" type="ORF">IAB69_05015</name>
</gene>
<evidence type="ECO:0000256" key="3">
    <source>
        <dbReference type="ARBA" id="ARBA00022679"/>
    </source>
</evidence>
<accession>A0A9D1SJJ5</accession>
<reference evidence="6" key="1">
    <citation type="submission" date="2020-10" db="EMBL/GenBank/DDBJ databases">
        <authorList>
            <person name="Gilroy R."/>
        </authorList>
    </citation>
    <scope>NUCLEOTIDE SEQUENCE</scope>
    <source>
        <strain evidence="6">CHK195-12923</strain>
    </source>
</reference>
<dbReference type="Pfam" id="PF00535">
    <property type="entry name" value="Glycos_transf_2"/>
    <property type="match status" value="1"/>
</dbReference>
<dbReference type="InterPro" id="IPR029044">
    <property type="entry name" value="Nucleotide-diphossugar_trans"/>
</dbReference>
<keyword evidence="4" id="KW-0472">Membrane</keyword>